<feature type="region of interest" description="Disordered" evidence="13">
    <location>
        <begin position="1"/>
        <end position="47"/>
    </location>
</feature>
<dbReference type="Proteomes" id="UP000199406">
    <property type="component" value="Unassembled WGS sequence"/>
</dbReference>
<evidence type="ECO:0000256" key="1">
    <source>
        <dbReference type="ARBA" id="ARBA00004651"/>
    </source>
</evidence>
<reference evidence="15" key="1">
    <citation type="submission" date="2016-10" db="EMBL/GenBank/DDBJ databases">
        <authorList>
            <person name="Varghese N."/>
            <person name="Submissions S."/>
        </authorList>
    </citation>
    <scope>NUCLEOTIDE SEQUENCE [LARGE SCALE GENOMIC DNA]</scope>
    <source>
        <strain evidence="15">DSM 44268</strain>
    </source>
</reference>
<dbReference type="GO" id="GO:0015095">
    <property type="term" value="F:magnesium ion transmembrane transporter activity"/>
    <property type="evidence" value="ECO:0007669"/>
    <property type="project" value="UniProtKB-UniRule"/>
</dbReference>
<dbReference type="PANTHER" id="PTHR46494">
    <property type="entry name" value="CORA FAMILY METAL ION TRANSPORTER (EUROFUNG)"/>
    <property type="match status" value="1"/>
</dbReference>
<dbReference type="SUPFAM" id="SSF143865">
    <property type="entry name" value="CorA soluble domain-like"/>
    <property type="match status" value="1"/>
</dbReference>
<feature type="transmembrane region" description="Helical" evidence="12">
    <location>
        <begin position="353"/>
        <end position="373"/>
    </location>
</feature>
<feature type="compositionally biased region" description="Basic and acidic residues" evidence="13">
    <location>
        <begin position="37"/>
        <end position="47"/>
    </location>
</feature>
<keyword evidence="8 12" id="KW-0406">Ion transport</keyword>
<gene>
    <name evidence="12" type="primary">corA</name>
    <name evidence="14" type="ORF">SAMN05660662_1672</name>
</gene>
<evidence type="ECO:0000256" key="13">
    <source>
        <dbReference type="SAM" id="MobiDB-lite"/>
    </source>
</evidence>
<evidence type="ECO:0000256" key="12">
    <source>
        <dbReference type="RuleBase" id="RU362010"/>
    </source>
</evidence>
<dbReference type="InterPro" id="IPR045861">
    <property type="entry name" value="CorA_cytoplasmic_dom"/>
</dbReference>
<keyword evidence="6 12" id="KW-0460">Magnesium</keyword>
<dbReference type="GO" id="GO:0050897">
    <property type="term" value="F:cobalt ion binding"/>
    <property type="evidence" value="ECO:0007669"/>
    <property type="project" value="TreeGrafter"/>
</dbReference>
<proteinExistence type="inferred from homology"/>
<feature type="transmembrane region" description="Helical" evidence="12">
    <location>
        <begin position="322"/>
        <end position="341"/>
    </location>
</feature>
<evidence type="ECO:0000256" key="7">
    <source>
        <dbReference type="ARBA" id="ARBA00022989"/>
    </source>
</evidence>
<evidence type="ECO:0000256" key="5">
    <source>
        <dbReference type="ARBA" id="ARBA00022692"/>
    </source>
</evidence>
<protein>
    <recommendedName>
        <fullName evidence="12">Magnesium transport protein CorA</fullName>
    </recommendedName>
</protein>
<evidence type="ECO:0000313" key="14">
    <source>
        <dbReference type="EMBL" id="SDF27515.1"/>
    </source>
</evidence>
<dbReference type="RefSeq" id="WP_255362258.1">
    <property type="nucleotide sequence ID" value="NZ_FNBT01000002.1"/>
</dbReference>
<dbReference type="InterPro" id="IPR002523">
    <property type="entry name" value="MgTranspt_CorA/ZnTranspt_ZntB"/>
</dbReference>
<dbReference type="Gene3D" id="3.30.460.20">
    <property type="entry name" value="CorA soluble domain-like"/>
    <property type="match status" value="1"/>
</dbReference>
<feature type="compositionally biased region" description="Low complexity" evidence="13">
    <location>
        <begin position="1"/>
        <end position="10"/>
    </location>
</feature>
<sequence length="379" mass="41857">MSSADTSSAPSTPPLPDRASTAPGPESTRPGPRPRPAGREPRMATRKEGVGAVVDCAVYVDGRRQAPVEPEEALRAAEASGGFVWLGLYEPTEEELGALAEQYDLHPLAVEDAVFAHQRPKLERYDDALFMVLKTATYVEHEELTANSEVVDTGEVMVFLGPHYVITVRHGHHGELGDLRHRLEEQRDLLCLGPAAVLYAVADLVVDTFVDVAGAVEDDVDELEASVFSPSRTDDVGRLYQLKRELMSLRRAVSPLEVPLQKLAEREIDVVPGGIRSYFRDVLDHAIRVRDQVAAQDELLTSILQASLARTQMADNEDMRKISAWAGIIAVPTAIAGIYGMNFDHMPELEWRFGYPMVLLVIALACFLLHRGFKRNGWL</sequence>
<organism evidence="14 15">
    <name type="scientific">Blastococcus aurantiacus</name>
    <dbReference type="NCBI Taxonomy" id="1550231"/>
    <lineage>
        <taxon>Bacteria</taxon>
        <taxon>Bacillati</taxon>
        <taxon>Actinomycetota</taxon>
        <taxon>Actinomycetes</taxon>
        <taxon>Geodermatophilales</taxon>
        <taxon>Geodermatophilaceae</taxon>
        <taxon>Blastococcus</taxon>
    </lineage>
</organism>
<dbReference type="GO" id="GO:0005886">
    <property type="term" value="C:plasma membrane"/>
    <property type="evidence" value="ECO:0007669"/>
    <property type="project" value="UniProtKB-SubCell"/>
</dbReference>
<evidence type="ECO:0000256" key="2">
    <source>
        <dbReference type="ARBA" id="ARBA00009765"/>
    </source>
</evidence>
<comment type="function">
    <text evidence="11">Mediates influx of magnesium ions. Alternates between open and closed states. Activated by low cytoplasmic Mg(2+) levels. Inactive when cytoplasmic Mg(2+) levels are high.</text>
</comment>
<keyword evidence="7 12" id="KW-1133">Transmembrane helix</keyword>
<dbReference type="FunFam" id="1.20.58.340:FF:000004">
    <property type="entry name" value="Magnesium transport protein CorA"/>
    <property type="match status" value="1"/>
</dbReference>
<evidence type="ECO:0000256" key="9">
    <source>
        <dbReference type="ARBA" id="ARBA00023136"/>
    </source>
</evidence>
<evidence type="ECO:0000256" key="3">
    <source>
        <dbReference type="ARBA" id="ARBA00022448"/>
    </source>
</evidence>
<keyword evidence="3 12" id="KW-0813">Transport</keyword>
<dbReference type="Gene3D" id="1.20.58.340">
    <property type="entry name" value="Magnesium transport protein CorA, transmembrane region"/>
    <property type="match status" value="2"/>
</dbReference>
<evidence type="ECO:0000256" key="4">
    <source>
        <dbReference type="ARBA" id="ARBA00022475"/>
    </source>
</evidence>
<accession>A0A1G7JRK7</accession>
<evidence type="ECO:0000313" key="15">
    <source>
        <dbReference type="Proteomes" id="UP000199406"/>
    </source>
</evidence>
<dbReference type="STRING" id="1550231.SAMN05660662_1672"/>
<keyword evidence="9 12" id="KW-0472">Membrane</keyword>
<dbReference type="InterPro" id="IPR045863">
    <property type="entry name" value="CorA_TM1_TM2"/>
</dbReference>
<comment type="subcellular location">
    <subcellularLocation>
        <location evidence="1">Cell membrane</location>
        <topology evidence="1">Multi-pass membrane protein</topology>
    </subcellularLocation>
    <subcellularLocation>
        <location evidence="12">Membrane</location>
        <topology evidence="12">Multi-pass membrane protein</topology>
    </subcellularLocation>
</comment>
<dbReference type="GO" id="GO:0015087">
    <property type="term" value="F:cobalt ion transmembrane transporter activity"/>
    <property type="evidence" value="ECO:0007669"/>
    <property type="project" value="UniProtKB-UniRule"/>
</dbReference>
<keyword evidence="5 12" id="KW-0812">Transmembrane</keyword>
<evidence type="ECO:0000256" key="10">
    <source>
        <dbReference type="ARBA" id="ARBA00034269"/>
    </source>
</evidence>
<dbReference type="GO" id="GO:0000287">
    <property type="term" value="F:magnesium ion binding"/>
    <property type="evidence" value="ECO:0007669"/>
    <property type="project" value="TreeGrafter"/>
</dbReference>
<dbReference type="PANTHER" id="PTHR46494:SF1">
    <property type="entry name" value="CORA FAMILY METAL ION TRANSPORTER (EUROFUNG)"/>
    <property type="match status" value="1"/>
</dbReference>
<dbReference type="Pfam" id="PF01544">
    <property type="entry name" value="CorA"/>
    <property type="match status" value="1"/>
</dbReference>
<evidence type="ECO:0000256" key="11">
    <source>
        <dbReference type="ARBA" id="ARBA00045497"/>
    </source>
</evidence>
<comment type="similarity">
    <text evidence="2 12">Belongs to the CorA metal ion transporter (MIT) (TC 1.A.35) family.</text>
</comment>
<evidence type="ECO:0000256" key="6">
    <source>
        <dbReference type="ARBA" id="ARBA00022842"/>
    </source>
</evidence>
<keyword evidence="4 12" id="KW-1003">Cell membrane</keyword>
<comment type="catalytic activity">
    <reaction evidence="10">
        <text>Mg(2+)(in) = Mg(2+)(out)</text>
        <dbReference type="Rhea" id="RHEA:29827"/>
        <dbReference type="ChEBI" id="CHEBI:18420"/>
    </reaction>
</comment>
<dbReference type="CDD" id="cd12830">
    <property type="entry name" value="MtCorA-like"/>
    <property type="match status" value="1"/>
</dbReference>
<dbReference type="NCBIfam" id="TIGR00383">
    <property type="entry name" value="corA"/>
    <property type="match status" value="1"/>
</dbReference>
<keyword evidence="15" id="KW-1185">Reference proteome</keyword>
<dbReference type="EMBL" id="FNBT01000002">
    <property type="protein sequence ID" value="SDF27515.1"/>
    <property type="molecule type" value="Genomic_DNA"/>
</dbReference>
<evidence type="ECO:0000256" key="8">
    <source>
        <dbReference type="ARBA" id="ARBA00023065"/>
    </source>
</evidence>
<dbReference type="AlphaFoldDB" id="A0A1G7JRK7"/>
<dbReference type="InterPro" id="IPR004488">
    <property type="entry name" value="Mg/Co-transport_prot_CorA"/>
</dbReference>
<name>A0A1G7JRK7_9ACTN</name>
<dbReference type="SUPFAM" id="SSF144083">
    <property type="entry name" value="Magnesium transport protein CorA, transmembrane region"/>
    <property type="match status" value="1"/>
</dbReference>